<feature type="transmembrane region" description="Helical" evidence="1">
    <location>
        <begin position="33"/>
        <end position="50"/>
    </location>
</feature>
<accession>A0A2M7AS06</accession>
<sequence length="201" mass="22819">MEDAQDTTFPGLQEGEKILSVITPHPSVFTLEYVKLITASLLVLVGFCSLNKISPIFVTIGILLSITALILGGLLYHSLHSKRIAYITDRRIIRFEPSNAFVVNHRSLNWDDTSKVKTFSTSLLWRLKNIGTVVIHSKTSSATVNTTDQTFMTNDDIVLKNVHYYKDLGNYLDKILYLHKNDKSEIQKLHPFVPKPKGQRY</sequence>
<evidence type="ECO:0008006" key="4">
    <source>
        <dbReference type="Google" id="ProtNLM"/>
    </source>
</evidence>
<keyword evidence="1" id="KW-1133">Transmembrane helix</keyword>
<protein>
    <recommendedName>
        <fullName evidence="4">DUF304 domain-containing protein</fullName>
    </recommendedName>
</protein>
<feature type="transmembrane region" description="Helical" evidence="1">
    <location>
        <begin position="57"/>
        <end position="76"/>
    </location>
</feature>
<evidence type="ECO:0000313" key="2">
    <source>
        <dbReference type="EMBL" id="PIU73408.1"/>
    </source>
</evidence>
<comment type="caution">
    <text evidence="2">The sequence shown here is derived from an EMBL/GenBank/DDBJ whole genome shotgun (WGS) entry which is preliminary data.</text>
</comment>
<dbReference type="Proteomes" id="UP000231407">
    <property type="component" value="Unassembled WGS sequence"/>
</dbReference>
<gene>
    <name evidence="2" type="ORF">COS78_02515</name>
</gene>
<organism evidence="2 3">
    <name type="scientific">Candidatus Shapirobacteria bacterium CG06_land_8_20_14_3_00_40_12</name>
    <dbReference type="NCBI Taxonomy" id="1974881"/>
    <lineage>
        <taxon>Bacteria</taxon>
        <taxon>Candidatus Shapironibacteriota</taxon>
    </lineage>
</organism>
<evidence type="ECO:0000256" key="1">
    <source>
        <dbReference type="SAM" id="Phobius"/>
    </source>
</evidence>
<evidence type="ECO:0000313" key="3">
    <source>
        <dbReference type="Proteomes" id="UP000231407"/>
    </source>
</evidence>
<keyword evidence="1" id="KW-0812">Transmembrane</keyword>
<keyword evidence="1" id="KW-0472">Membrane</keyword>
<dbReference type="AlphaFoldDB" id="A0A2M7AS06"/>
<name>A0A2M7AS06_9BACT</name>
<proteinExistence type="predicted"/>
<reference evidence="3" key="1">
    <citation type="submission" date="2017-09" db="EMBL/GenBank/DDBJ databases">
        <title>Depth-based differentiation of microbial function through sediment-hosted aquifers and enrichment of novel symbionts in the deep terrestrial subsurface.</title>
        <authorList>
            <person name="Probst A.J."/>
            <person name="Ladd B."/>
            <person name="Jarett J.K."/>
            <person name="Geller-Mcgrath D.E."/>
            <person name="Sieber C.M.K."/>
            <person name="Emerson J.B."/>
            <person name="Anantharaman K."/>
            <person name="Thomas B.C."/>
            <person name="Malmstrom R."/>
            <person name="Stieglmeier M."/>
            <person name="Klingl A."/>
            <person name="Woyke T."/>
            <person name="Ryan C.M."/>
            <person name="Banfield J.F."/>
        </authorList>
    </citation>
    <scope>NUCLEOTIDE SEQUENCE [LARGE SCALE GENOMIC DNA]</scope>
</reference>
<dbReference type="EMBL" id="PEWA01000030">
    <property type="protein sequence ID" value="PIU73408.1"/>
    <property type="molecule type" value="Genomic_DNA"/>
</dbReference>